<reference evidence="3" key="1">
    <citation type="submission" date="2021-01" db="EMBL/GenBank/DDBJ databases">
        <authorList>
            <person name="Corre E."/>
            <person name="Pelletier E."/>
            <person name="Niang G."/>
            <person name="Scheremetjew M."/>
            <person name="Finn R."/>
            <person name="Kale V."/>
            <person name="Holt S."/>
            <person name="Cochrane G."/>
            <person name="Meng A."/>
            <person name="Brown T."/>
            <person name="Cohen L."/>
        </authorList>
    </citation>
    <scope>NUCLEOTIDE SEQUENCE</scope>
    <source>
        <strain evidence="3">CCMP1756</strain>
    </source>
</reference>
<dbReference type="Proteomes" id="UP000789595">
    <property type="component" value="Unassembled WGS sequence"/>
</dbReference>
<dbReference type="InterPro" id="IPR006224">
    <property type="entry name" value="PsdUridine_synth_RluA-like_CS"/>
</dbReference>
<name>A0A7S4ECU5_9STRA</name>
<feature type="region of interest" description="Disordered" evidence="1">
    <location>
        <begin position="327"/>
        <end position="348"/>
    </location>
</feature>
<keyword evidence="5" id="KW-1185">Reference proteome</keyword>
<dbReference type="InterPro" id="IPR006145">
    <property type="entry name" value="PsdUridine_synth_RsuA/RluA"/>
</dbReference>
<sequence length="399" mass="44301">MAQQPPPTYVFTGDRRRIEPYVYAYTMHCKGRWCGRRPDEVFGTEFKMNPPAYYEEALRDGRITVNDALWDGQSTLQQGDVIRHLAHRHEPPVPKGPIRVVGLTENALAVDKPPGLPMHPCGSYHHNTLTSLLREDFTTRSFVCADGVDWAEAQRAARQGLRQVHRLDRLTSGLVIFARSASAARTLCEDIGQGRTQKTYIARVRGCFPDDAPVLRPEKRPRNAELADGSWRIDGDWVEVSCSLRTASHRDGVCECAPDAEDAKAARTKFRLVRKLSDGTSIVECRPQTGRTHQIRLHLQFLNHPIANDPCYGGELGFAGSSLVDDAPPSSSEVLDPTGPRRPGESDADFVRRKCARCASKLDVIDASEERASCVFLHARSYAGPGWAFATVEPAWAAE</sequence>
<dbReference type="Gene3D" id="3.30.2350.10">
    <property type="entry name" value="Pseudouridine synthase"/>
    <property type="match status" value="1"/>
</dbReference>
<gene>
    <name evidence="3" type="ORF">PCAL00307_LOCUS20754</name>
    <name evidence="4" type="ORF">PECAL_1P21650</name>
</gene>
<evidence type="ECO:0000256" key="1">
    <source>
        <dbReference type="SAM" id="MobiDB-lite"/>
    </source>
</evidence>
<reference evidence="4" key="2">
    <citation type="submission" date="2021-11" db="EMBL/GenBank/DDBJ databases">
        <authorList>
            <consortium name="Genoscope - CEA"/>
            <person name="William W."/>
        </authorList>
    </citation>
    <scope>NUCLEOTIDE SEQUENCE</scope>
</reference>
<dbReference type="Pfam" id="PF00849">
    <property type="entry name" value="PseudoU_synth_2"/>
    <property type="match status" value="1"/>
</dbReference>
<dbReference type="GO" id="GO:0000455">
    <property type="term" value="P:enzyme-directed rRNA pseudouridine synthesis"/>
    <property type="evidence" value="ECO:0007669"/>
    <property type="project" value="TreeGrafter"/>
</dbReference>
<accession>A0A7S4ECU5</accession>
<feature type="domain" description="Pseudouridine synthase RsuA/RluA-like" evidence="2">
    <location>
        <begin position="108"/>
        <end position="300"/>
    </location>
</feature>
<dbReference type="InterPro" id="IPR020103">
    <property type="entry name" value="PsdUridine_synth_cat_dom_sf"/>
</dbReference>
<dbReference type="GO" id="GO:0003723">
    <property type="term" value="F:RNA binding"/>
    <property type="evidence" value="ECO:0007669"/>
    <property type="project" value="InterPro"/>
</dbReference>
<proteinExistence type="predicted"/>
<dbReference type="EMBL" id="HBIW01024051">
    <property type="protein sequence ID" value="CAE0705306.1"/>
    <property type="molecule type" value="Transcribed_RNA"/>
</dbReference>
<evidence type="ECO:0000313" key="3">
    <source>
        <dbReference type="EMBL" id="CAE0705306.1"/>
    </source>
</evidence>
<dbReference type="GO" id="GO:0009982">
    <property type="term" value="F:pseudouridine synthase activity"/>
    <property type="evidence" value="ECO:0007669"/>
    <property type="project" value="InterPro"/>
</dbReference>
<evidence type="ECO:0000313" key="5">
    <source>
        <dbReference type="Proteomes" id="UP000789595"/>
    </source>
</evidence>
<dbReference type="OrthoDB" id="424794at2759"/>
<dbReference type="AlphaFoldDB" id="A0A7S4ECU5"/>
<organism evidence="3">
    <name type="scientific">Pelagomonas calceolata</name>
    <dbReference type="NCBI Taxonomy" id="35677"/>
    <lineage>
        <taxon>Eukaryota</taxon>
        <taxon>Sar</taxon>
        <taxon>Stramenopiles</taxon>
        <taxon>Ochrophyta</taxon>
        <taxon>Pelagophyceae</taxon>
        <taxon>Pelagomonadales</taxon>
        <taxon>Pelagomonadaceae</taxon>
        <taxon>Pelagomonas</taxon>
    </lineage>
</organism>
<dbReference type="PROSITE" id="PS01129">
    <property type="entry name" value="PSI_RLU"/>
    <property type="match status" value="1"/>
</dbReference>
<dbReference type="PANTHER" id="PTHR21600">
    <property type="entry name" value="MITOCHONDRIAL RNA PSEUDOURIDINE SYNTHASE"/>
    <property type="match status" value="1"/>
</dbReference>
<dbReference type="EMBL" id="CAKKNE010000001">
    <property type="protein sequence ID" value="CAH0365713.1"/>
    <property type="molecule type" value="Genomic_DNA"/>
</dbReference>
<evidence type="ECO:0000313" key="4">
    <source>
        <dbReference type="EMBL" id="CAH0365713.1"/>
    </source>
</evidence>
<dbReference type="PANTHER" id="PTHR21600:SF40">
    <property type="entry name" value="PSEUDOURIDYLATE SYNTHASE RPUSD2"/>
    <property type="match status" value="1"/>
</dbReference>
<dbReference type="SUPFAM" id="SSF55120">
    <property type="entry name" value="Pseudouridine synthase"/>
    <property type="match status" value="1"/>
</dbReference>
<evidence type="ECO:0000259" key="2">
    <source>
        <dbReference type="Pfam" id="PF00849"/>
    </source>
</evidence>
<protein>
    <recommendedName>
        <fullName evidence="2">Pseudouridine synthase RsuA/RluA-like domain-containing protein</fullName>
    </recommendedName>
</protein>
<dbReference type="InterPro" id="IPR050188">
    <property type="entry name" value="RluA_PseudoU_synthase"/>
</dbReference>